<proteinExistence type="predicted"/>
<keyword evidence="1" id="KW-1185">Reference proteome</keyword>
<sequence>MGNSKNWFCSIVDFYPLFKKMKFFSLLSLLFLVIIVVLDYAQAGCLWAVTDMTGALTCLWKDPTPDPPTLASLFSGRR</sequence>
<evidence type="ECO:0000313" key="1">
    <source>
        <dbReference type="Proteomes" id="UP000887540"/>
    </source>
</evidence>
<dbReference type="Proteomes" id="UP000887540">
    <property type="component" value="Unplaced"/>
</dbReference>
<dbReference type="WBParaSite" id="ACRNAN_scaffold4423.g18931.t1">
    <property type="protein sequence ID" value="ACRNAN_scaffold4423.g18931.t1"/>
    <property type="gene ID" value="ACRNAN_scaffold4423.g18931"/>
</dbReference>
<organism evidence="1 2">
    <name type="scientific">Acrobeloides nanus</name>
    <dbReference type="NCBI Taxonomy" id="290746"/>
    <lineage>
        <taxon>Eukaryota</taxon>
        <taxon>Metazoa</taxon>
        <taxon>Ecdysozoa</taxon>
        <taxon>Nematoda</taxon>
        <taxon>Chromadorea</taxon>
        <taxon>Rhabditida</taxon>
        <taxon>Tylenchina</taxon>
        <taxon>Cephalobomorpha</taxon>
        <taxon>Cephaloboidea</taxon>
        <taxon>Cephalobidae</taxon>
        <taxon>Acrobeloides</taxon>
    </lineage>
</organism>
<name>A0A914DYX6_9BILA</name>
<dbReference type="AlphaFoldDB" id="A0A914DYX6"/>
<protein>
    <submittedName>
        <fullName evidence="2">Uncharacterized protein</fullName>
    </submittedName>
</protein>
<reference evidence="2" key="1">
    <citation type="submission" date="2022-11" db="UniProtKB">
        <authorList>
            <consortium name="WormBaseParasite"/>
        </authorList>
    </citation>
    <scope>IDENTIFICATION</scope>
</reference>
<accession>A0A914DYX6</accession>
<evidence type="ECO:0000313" key="2">
    <source>
        <dbReference type="WBParaSite" id="ACRNAN_scaffold4423.g18931.t1"/>
    </source>
</evidence>